<feature type="compositionally biased region" description="Low complexity" evidence="1">
    <location>
        <begin position="514"/>
        <end position="530"/>
    </location>
</feature>
<feature type="region of interest" description="Disordered" evidence="1">
    <location>
        <begin position="341"/>
        <end position="572"/>
    </location>
</feature>
<feature type="domain" description="HTH myb-type" evidence="3">
    <location>
        <begin position="680"/>
        <end position="725"/>
    </location>
</feature>
<dbReference type="SMART" id="SM00717">
    <property type="entry name" value="SANT"/>
    <property type="match status" value="1"/>
</dbReference>
<protein>
    <recommendedName>
        <fullName evidence="6">Myb-like domain-containing protein</fullName>
    </recommendedName>
</protein>
<feature type="compositionally biased region" description="Polar residues" evidence="1">
    <location>
        <begin position="45"/>
        <end position="66"/>
    </location>
</feature>
<feature type="domain" description="Myb-like" evidence="2">
    <location>
        <begin position="680"/>
        <end position="723"/>
    </location>
</feature>
<feature type="region of interest" description="Disordered" evidence="1">
    <location>
        <begin position="723"/>
        <end position="769"/>
    </location>
</feature>
<evidence type="ECO:0000256" key="1">
    <source>
        <dbReference type="SAM" id="MobiDB-lite"/>
    </source>
</evidence>
<dbReference type="PROSITE" id="PS50090">
    <property type="entry name" value="MYB_LIKE"/>
    <property type="match status" value="1"/>
</dbReference>
<dbReference type="GeneID" id="87952444"/>
<name>A0ABZ1CNY7_9TREE</name>
<dbReference type="SUPFAM" id="SSF46689">
    <property type="entry name" value="Homeodomain-like"/>
    <property type="match status" value="1"/>
</dbReference>
<dbReference type="RefSeq" id="XP_062788148.1">
    <property type="nucleotide sequence ID" value="XM_062932097.1"/>
</dbReference>
<evidence type="ECO:0000313" key="4">
    <source>
        <dbReference type="EMBL" id="WRT63408.1"/>
    </source>
</evidence>
<dbReference type="InterPro" id="IPR001005">
    <property type="entry name" value="SANT/Myb"/>
</dbReference>
<accession>A0ABZ1CNY7</accession>
<dbReference type="EMBL" id="CP141881">
    <property type="protein sequence ID" value="WRT63408.1"/>
    <property type="molecule type" value="Genomic_DNA"/>
</dbReference>
<keyword evidence="5" id="KW-1185">Reference proteome</keyword>
<dbReference type="Pfam" id="PF00249">
    <property type="entry name" value="Myb_DNA-binding"/>
    <property type="match status" value="1"/>
</dbReference>
<feature type="region of interest" description="Disordered" evidence="1">
    <location>
        <begin position="598"/>
        <end position="617"/>
    </location>
</feature>
<dbReference type="CDD" id="cd00167">
    <property type="entry name" value="SANT"/>
    <property type="match status" value="1"/>
</dbReference>
<evidence type="ECO:0000313" key="5">
    <source>
        <dbReference type="Proteomes" id="UP001329825"/>
    </source>
</evidence>
<reference evidence="4 5" key="1">
    <citation type="submission" date="2024-01" db="EMBL/GenBank/DDBJ databases">
        <title>Comparative genomics of Cryptococcus and Kwoniella reveals pathogenesis evolution and contrasting modes of karyotype evolution via chromosome fusion or intercentromeric recombination.</title>
        <authorList>
            <person name="Coelho M.A."/>
            <person name="David-Palma M."/>
            <person name="Shea T."/>
            <person name="Bowers K."/>
            <person name="McGinley-Smith S."/>
            <person name="Mohammad A.W."/>
            <person name="Gnirke A."/>
            <person name="Yurkov A.M."/>
            <person name="Nowrousian M."/>
            <person name="Sun S."/>
            <person name="Cuomo C.A."/>
            <person name="Heitman J."/>
        </authorList>
    </citation>
    <scope>NUCLEOTIDE SEQUENCE [LARGE SCALE GENOMIC DNA]</scope>
    <source>
        <strain evidence="4">CBS 11374</strain>
    </source>
</reference>
<evidence type="ECO:0000259" key="3">
    <source>
        <dbReference type="PROSITE" id="PS51294"/>
    </source>
</evidence>
<feature type="region of interest" description="Disordered" evidence="1">
    <location>
        <begin position="1"/>
        <end position="93"/>
    </location>
</feature>
<dbReference type="Proteomes" id="UP001329825">
    <property type="component" value="Chromosome 1"/>
</dbReference>
<dbReference type="PROSITE" id="PS51294">
    <property type="entry name" value="HTH_MYB"/>
    <property type="match status" value="1"/>
</dbReference>
<evidence type="ECO:0008006" key="6">
    <source>
        <dbReference type="Google" id="ProtNLM"/>
    </source>
</evidence>
<feature type="region of interest" description="Disordered" evidence="1">
    <location>
        <begin position="630"/>
        <end position="655"/>
    </location>
</feature>
<organism evidence="4 5">
    <name type="scientific">Kwoniella shivajii</name>
    <dbReference type="NCBI Taxonomy" id="564305"/>
    <lineage>
        <taxon>Eukaryota</taxon>
        <taxon>Fungi</taxon>
        <taxon>Dikarya</taxon>
        <taxon>Basidiomycota</taxon>
        <taxon>Agaricomycotina</taxon>
        <taxon>Tremellomycetes</taxon>
        <taxon>Tremellales</taxon>
        <taxon>Cryptococcaceae</taxon>
        <taxon>Kwoniella</taxon>
    </lineage>
</organism>
<feature type="compositionally biased region" description="Acidic residues" evidence="1">
    <location>
        <begin position="358"/>
        <end position="369"/>
    </location>
</feature>
<dbReference type="InterPro" id="IPR017930">
    <property type="entry name" value="Myb_dom"/>
</dbReference>
<dbReference type="Gene3D" id="1.10.10.60">
    <property type="entry name" value="Homeodomain-like"/>
    <property type="match status" value="1"/>
</dbReference>
<feature type="region of interest" description="Disordered" evidence="1">
    <location>
        <begin position="274"/>
        <end position="301"/>
    </location>
</feature>
<proteinExistence type="predicted"/>
<gene>
    <name evidence="4" type="ORF">IL334_000313</name>
</gene>
<sequence length="769" mass="83867">MATSADHPHPPIPNEVYNTSPTLIDTPNLSGPSTPRQGETPHTVHLQTPHSQIGSSSSSRMASPTGQKAWEGHDLNGKGKGRALDPPSIEDDNAVDVGHLRRLQIRLREIEANDRLGDGWSQRDELLGMVKSVLPISIDHIPFLQERLVAQKDTIQAMQQQAKLSEQLTIIERSRHQAEKDSWHAETRALLNVREAEIAAGTRPRKLLDLDVGYHQELEAANKRLEMDNRLMAPRLADTQRQIDKLVTELRLLRSQVLINSHPIAKAGDQIAADPLPTMSHQPGSAKPKSRSPTKLPGKTTMGDARAEHLLLAARRIRTLRESDDTVGRLTLEELKKNGVVGPNGGLGYSEGYAGVESEAEDEFSEEDEKPTQLRRASMSTIAKTKGKVSQPLGTPLLPRPKKVKRTQPTPMPQTPSKSNRKQHPPPQTTPGGSNFNDLLRAAEMATRPGTPTPEERSQIVPLSAMSATRSTTRVRDDSASERGSPVKRIRRDDWSPTRQDDLPLPTQQTVPESQGSASALDLLAQASQLEVAQSGELSSSSSSGPLHSAARLGGLIDSNGGERSSSPARSVDEMLGPAIDLTPYSRPVLPVEEVHLSDPTLSTPKNRPRAYSGTSDLATPMTAREYASSTAYPTPGADREIDESEFASPMGGGGVPGLGKYVHLTSSMPARRIRSPYLKWTVEEDELLARAVALHGEKWDLVSKGVPTRSYHQVRQRWLRKTGAFDKKPNESGNGIMGDIDEDDSPTPEGGRTPSISGGKHKRRMSQV</sequence>
<feature type="compositionally biased region" description="Basic residues" evidence="1">
    <location>
        <begin position="760"/>
        <end position="769"/>
    </location>
</feature>
<dbReference type="InterPro" id="IPR009057">
    <property type="entry name" value="Homeodomain-like_sf"/>
</dbReference>
<feature type="compositionally biased region" description="Polar residues" evidence="1">
    <location>
        <begin position="16"/>
        <end position="37"/>
    </location>
</feature>
<feature type="compositionally biased region" description="Basic and acidic residues" evidence="1">
    <location>
        <begin position="491"/>
        <end position="502"/>
    </location>
</feature>
<evidence type="ECO:0000259" key="2">
    <source>
        <dbReference type="PROSITE" id="PS50090"/>
    </source>
</evidence>